<organism evidence="3 4">
    <name type="scientific">Maricaulis maris</name>
    <dbReference type="NCBI Taxonomy" id="74318"/>
    <lineage>
        <taxon>Bacteria</taxon>
        <taxon>Pseudomonadati</taxon>
        <taxon>Pseudomonadota</taxon>
        <taxon>Alphaproteobacteria</taxon>
        <taxon>Maricaulales</taxon>
        <taxon>Maricaulaceae</taxon>
        <taxon>Maricaulis</taxon>
    </lineage>
</organism>
<evidence type="ECO:0000259" key="2">
    <source>
        <dbReference type="Pfam" id="PF02517"/>
    </source>
</evidence>
<evidence type="ECO:0000313" key="3">
    <source>
        <dbReference type="EMBL" id="RKQ96050.1"/>
    </source>
</evidence>
<dbReference type="EMBL" id="RBIM01000005">
    <property type="protein sequence ID" value="RKQ96050.1"/>
    <property type="molecule type" value="Genomic_DNA"/>
</dbReference>
<keyword evidence="1" id="KW-0472">Membrane</keyword>
<protein>
    <submittedName>
        <fullName evidence="3">CAAX prenyl protease-like protein</fullName>
    </submittedName>
</protein>
<dbReference type="InterPro" id="IPR042150">
    <property type="entry name" value="MmRce1-like"/>
</dbReference>
<dbReference type="GO" id="GO:0080120">
    <property type="term" value="P:CAAX-box protein maturation"/>
    <property type="evidence" value="ECO:0007669"/>
    <property type="project" value="UniProtKB-ARBA"/>
</dbReference>
<comment type="caution">
    <text evidence="3">The sequence shown here is derived from an EMBL/GenBank/DDBJ whole genome shotgun (WGS) entry which is preliminary data.</text>
</comment>
<evidence type="ECO:0000256" key="1">
    <source>
        <dbReference type="SAM" id="Phobius"/>
    </source>
</evidence>
<feature type="transmembrane region" description="Helical" evidence="1">
    <location>
        <begin position="133"/>
        <end position="154"/>
    </location>
</feature>
<keyword evidence="3" id="KW-0378">Hydrolase</keyword>
<feature type="transmembrane region" description="Helical" evidence="1">
    <location>
        <begin position="166"/>
        <end position="187"/>
    </location>
</feature>
<dbReference type="OrthoDB" id="3693644at2"/>
<keyword evidence="3" id="KW-0645">Protease</keyword>
<dbReference type="PANTHER" id="PTHR35797:SF1">
    <property type="entry name" value="PROTEASE"/>
    <property type="match status" value="1"/>
</dbReference>
<feature type="transmembrane region" description="Helical" evidence="1">
    <location>
        <begin position="261"/>
        <end position="279"/>
    </location>
</feature>
<dbReference type="InterPro" id="IPR003675">
    <property type="entry name" value="Rce1/LyrA-like_dom"/>
</dbReference>
<evidence type="ECO:0000313" key="4">
    <source>
        <dbReference type="Proteomes" id="UP000273675"/>
    </source>
</evidence>
<keyword evidence="1" id="KW-0812">Transmembrane</keyword>
<dbReference type="Proteomes" id="UP000273675">
    <property type="component" value="Unassembled WGS sequence"/>
</dbReference>
<dbReference type="PANTHER" id="PTHR35797">
    <property type="entry name" value="PROTEASE-RELATED"/>
    <property type="match status" value="1"/>
</dbReference>
<gene>
    <name evidence="3" type="ORF">C7435_2302</name>
</gene>
<accession>A0A495D4U9</accession>
<proteinExistence type="predicted"/>
<feature type="transmembrane region" description="Helical" evidence="1">
    <location>
        <begin position="80"/>
        <end position="102"/>
    </location>
</feature>
<feature type="transmembrane region" description="Helical" evidence="1">
    <location>
        <begin position="36"/>
        <end position="59"/>
    </location>
</feature>
<feature type="transmembrane region" description="Helical" evidence="1">
    <location>
        <begin position="229"/>
        <end position="249"/>
    </location>
</feature>
<dbReference type="GO" id="GO:0004175">
    <property type="term" value="F:endopeptidase activity"/>
    <property type="evidence" value="ECO:0007669"/>
    <property type="project" value="UniProtKB-ARBA"/>
</dbReference>
<keyword evidence="1" id="KW-1133">Transmembrane helix</keyword>
<feature type="domain" description="CAAX prenyl protease 2/Lysostaphin resistance protein A-like" evidence="2">
    <location>
        <begin position="142"/>
        <end position="242"/>
    </location>
</feature>
<name>A0A495D4U9_9PROT</name>
<dbReference type="AlphaFoldDB" id="A0A495D4U9"/>
<dbReference type="Pfam" id="PF02517">
    <property type="entry name" value="Rce1-like"/>
    <property type="match status" value="1"/>
</dbReference>
<feature type="transmembrane region" description="Helical" evidence="1">
    <location>
        <begin position="199"/>
        <end position="217"/>
    </location>
</feature>
<reference evidence="3 4" key="1">
    <citation type="submission" date="2018-10" db="EMBL/GenBank/DDBJ databases">
        <title>Genomic Encyclopedia of Type Strains, Phase IV (KMG-IV): sequencing the most valuable type-strain genomes for metagenomic binning, comparative biology and taxonomic classification.</title>
        <authorList>
            <person name="Goeker M."/>
        </authorList>
    </citation>
    <scope>NUCLEOTIDE SEQUENCE [LARGE SCALE GENOMIC DNA]</scope>
    <source>
        <strain evidence="3 4">DSM 4734</strain>
    </source>
</reference>
<dbReference type="GO" id="GO:0006508">
    <property type="term" value="P:proteolysis"/>
    <property type="evidence" value="ECO:0007669"/>
    <property type="project" value="UniProtKB-KW"/>
</dbReference>
<dbReference type="RefSeq" id="WP_075191403.1">
    <property type="nucleotide sequence ID" value="NZ_RBIM01000005.1"/>
</dbReference>
<sequence>MRAITVFLLLAFASSWSVAGYIHATGGLGAQGPLGSAGLLALMMMGPGVAALVTSLLFDKGRRLAALGLRGFRVAQVLRWTLLAWLVPVTICALSVIVTLALSGQPAGDPAAFLVAQVEASGQTVPMEPATLLTLQFAIGLPVGIAFNTVFLMISEEIGWRGWLQPRLAGLGFWPMCLVIGAIWGIWHGPIILMGYNYPGLGWTGVAVMTVFTILWTPYHALARERGGLIAAAGMHGSLNAVAGASLIFLSAPQWPWNGPLGLGGMLVLAAGLPLLAWFRHSTATKSA</sequence>